<dbReference type="InterPro" id="IPR012312">
    <property type="entry name" value="Hemerythrin-like"/>
</dbReference>
<protein>
    <recommendedName>
        <fullName evidence="1">Hemerythrin-like domain-containing protein</fullName>
    </recommendedName>
</protein>
<evidence type="ECO:0000259" key="1">
    <source>
        <dbReference type="Pfam" id="PF01814"/>
    </source>
</evidence>
<sequence length="146" mass="17357">MRSEARDDIYSILSSEHDRVLGLFDEAINSGSKDTFMQIRSELYSHMSGEEEVLYPMLRDRNVTHDIAMEGYQEHHIAKLLLSELEVMDERSDMWIPKLKVLQENVRHHVEEEEMHMFPDAQREISTSESKEIAQKYLEFKDHYRV</sequence>
<comment type="caution">
    <text evidence="2">The sequence shown here is derived from an EMBL/GenBank/DDBJ whole genome shotgun (WGS) entry which is preliminary data.</text>
</comment>
<feature type="domain" description="Hemerythrin-like" evidence="1">
    <location>
        <begin position="9"/>
        <end position="119"/>
    </location>
</feature>
<gene>
    <name evidence="2" type="ORF">PV02_07670</name>
</gene>
<keyword evidence="3" id="KW-1185">Reference proteome</keyword>
<evidence type="ECO:0000313" key="3">
    <source>
        <dbReference type="Proteomes" id="UP001206983"/>
    </source>
</evidence>
<dbReference type="AlphaFoldDB" id="A0AAE3HBS0"/>
<dbReference type="Proteomes" id="UP001206983">
    <property type="component" value="Unassembled WGS sequence"/>
</dbReference>
<dbReference type="Gene3D" id="1.20.120.520">
    <property type="entry name" value="nmb1532 protein domain like"/>
    <property type="match status" value="1"/>
</dbReference>
<reference evidence="2 3" key="1">
    <citation type="journal article" date="2011" name="Appl. Environ. Microbiol.">
        <title>Methanogenic archaea isolated from Taiwan's Chelungpu fault.</title>
        <authorList>
            <person name="Wu S.Y."/>
            <person name="Lai M.C."/>
        </authorList>
    </citation>
    <scope>NUCLEOTIDE SEQUENCE [LARGE SCALE GENOMIC DNA]</scope>
    <source>
        <strain evidence="2 3">St545Mb</strain>
    </source>
</reference>
<proteinExistence type="predicted"/>
<accession>A0AAE3HBS0</accession>
<name>A0AAE3HBS0_9EURY</name>
<dbReference type="PANTHER" id="PTHR35585:SF1">
    <property type="entry name" value="HHE DOMAIN PROTEIN (AFU_ORTHOLOGUE AFUA_4G00730)"/>
    <property type="match status" value="1"/>
</dbReference>
<evidence type="ECO:0000313" key="2">
    <source>
        <dbReference type="EMBL" id="MCQ6963239.1"/>
    </source>
</evidence>
<organism evidence="2 3">
    <name type="scientific">Methanolobus chelungpuianus</name>
    <dbReference type="NCBI Taxonomy" id="502115"/>
    <lineage>
        <taxon>Archaea</taxon>
        <taxon>Methanobacteriati</taxon>
        <taxon>Methanobacteriota</taxon>
        <taxon>Stenosarchaea group</taxon>
        <taxon>Methanomicrobia</taxon>
        <taxon>Methanosarcinales</taxon>
        <taxon>Methanosarcinaceae</taxon>
        <taxon>Methanolobus</taxon>
    </lineage>
</organism>
<dbReference type="PANTHER" id="PTHR35585">
    <property type="entry name" value="HHE DOMAIN PROTEIN (AFU_ORTHOLOGUE AFUA_4G00730)"/>
    <property type="match status" value="1"/>
</dbReference>
<dbReference type="EMBL" id="JTEO01000004">
    <property type="protein sequence ID" value="MCQ6963239.1"/>
    <property type="molecule type" value="Genomic_DNA"/>
</dbReference>
<dbReference type="Pfam" id="PF01814">
    <property type="entry name" value="Hemerythrin"/>
    <property type="match status" value="1"/>
</dbReference>